<accession>A0A2U1PB72</accession>
<dbReference type="EMBL" id="PKPP01001404">
    <property type="protein sequence ID" value="PWA83002.1"/>
    <property type="molecule type" value="Genomic_DNA"/>
</dbReference>
<evidence type="ECO:0000313" key="2">
    <source>
        <dbReference type="EMBL" id="PWA83002.1"/>
    </source>
</evidence>
<protein>
    <submittedName>
        <fullName evidence="2">Uncharacterized protein</fullName>
    </submittedName>
</protein>
<evidence type="ECO:0000256" key="1">
    <source>
        <dbReference type="SAM" id="MobiDB-lite"/>
    </source>
</evidence>
<feature type="region of interest" description="Disordered" evidence="1">
    <location>
        <begin position="1"/>
        <end position="45"/>
    </location>
</feature>
<comment type="caution">
    <text evidence="2">The sequence shown here is derived from an EMBL/GenBank/DDBJ whole genome shotgun (WGS) entry which is preliminary data.</text>
</comment>
<feature type="compositionally biased region" description="Low complexity" evidence="1">
    <location>
        <begin position="1"/>
        <end position="15"/>
    </location>
</feature>
<proteinExistence type="predicted"/>
<organism evidence="2 3">
    <name type="scientific">Artemisia annua</name>
    <name type="common">Sweet wormwood</name>
    <dbReference type="NCBI Taxonomy" id="35608"/>
    <lineage>
        <taxon>Eukaryota</taxon>
        <taxon>Viridiplantae</taxon>
        <taxon>Streptophyta</taxon>
        <taxon>Embryophyta</taxon>
        <taxon>Tracheophyta</taxon>
        <taxon>Spermatophyta</taxon>
        <taxon>Magnoliopsida</taxon>
        <taxon>eudicotyledons</taxon>
        <taxon>Gunneridae</taxon>
        <taxon>Pentapetalae</taxon>
        <taxon>asterids</taxon>
        <taxon>campanulids</taxon>
        <taxon>Asterales</taxon>
        <taxon>Asteraceae</taxon>
        <taxon>Asteroideae</taxon>
        <taxon>Anthemideae</taxon>
        <taxon>Artemisiinae</taxon>
        <taxon>Artemisia</taxon>
    </lineage>
</organism>
<dbReference type="Proteomes" id="UP000245207">
    <property type="component" value="Unassembled WGS sequence"/>
</dbReference>
<dbReference type="AlphaFoldDB" id="A0A2U1PB72"/>
<keyword evidence="3" id="KW-1185">Reference proteome</keyword>
<evidence type="ECO:0000313" key="3">
    <source>
        <dbReference type="Proteomes" id="UP000245207"/>
    </source>
</evidence>
<sequence length="111" mass="12660">MSSSPKQSDTKSSSSGITEPHEKKKEILLFQGPPNKIANGYPTPKKHDPEDRYVFWNGIWHKIKKSHVANADWNNMMDCVKKADEFIQILRAEGKTIGSDYMVDHNVSDEE</sequence>
<reference evidence="2 3" key="1">
    <citation type="journal article" date="2018" name="Mol. Plant">
        <title>The genome of Artemisia annua provides insight into the evolution of Asteraceae family and artemisinin biosynthesis.</title>
        <authorList>
            <person name="Shen Q."/>
            <person name="Zhang L."/>
            <person name="Liao Z."/>
            <person name="Wang S."/>
            <person name="Yan T."/>
            <person name="Shi P."/>
            <person name="Liu M."/>
            <person name="Fu X."/>
            <person name="Pan Q."/>
            <person name="Wang Y."/>
            <person name="Lv Z."/>
            <person name="Lu X."/>
            <person name="Zhang F."/>
            <person name="Jiang W."/>
            <person name="Ma Y."/>
            <person name="Chen M."/>
            <person name="Hao X."/>
            <person name="Li L."/>
            <person name="Tang Y."/>
            <person name="Lv G."/>
            <person name="Zhou Y."/>
            <person name="Sun X."/>
            <person name="Brodelius P.E."/>
            <person name="Rose J.K.C."/>
            <person name="Tang K."/>
        </authorList>
    </citation>
    <scope>NUCLEOTIDE SEQUENCE [LARGE SCALE GENOMIC DNA]</scope>
    <source>
        <strain evidence="3">cv. Huhao1</strain>
        <tissue evidence="2">Leaf</tissue>
    </source>
</reference>
<gene>
    <name evidence="2" type="ORF">CTI12_AA031750</name>
</gene>
<name>A0A2U1PB72_ARTAN</name>